<proteinExistence type="predicted"/>
<reference evidence="1" key="1">
    <citation type="submission" date="2023-10" db="EMBL/GenBank/DDBJ databases">
        <title>Amphibacter perezi, gen. nov., sp. nov. a novel taxa of the family Comamonadaceae, class Betaproteobacteria isolated from the skin microbiota of Pelophylax perezi from different populations.</title>
        <authorList>
            <person name="Costa S."/>
            <person name="Proenca D.N."/>
            <person name="Lopes I."/>
            <person name="Morais P.V."/>
        </authorList>
    </citation>
    <scope>NUCLEOTIDE SEQUENCE</scope>
    <source>
        <strain evidence="1">SL12-8</strain>
    </source>
</reference>
<dbReference type="Proteomes" id="UP001364695">
    <property type="component" value="Unassembled WGS sequence"/>
</dbReference>
<accession>A0ACC6NY44</accession>
<evidence type="ECO:0000313" key="1">
    <source>
        <dbReference type="EMBL" id="MEJ7136881.1"/>
    </source>
</evidence>
<dbReference type="EMBL" id="JAWDIE010000001">
    <property type="protein sequence ID" value="MEJ7136881.1"/>
    <property type="molecule type" value="Genomic_DNA"/>
</dbReference>
<gene>
    <name evidence="1" type="ORF">RV045_00355</name>
</gene>
<name>A0ACC6NY44_9BURK</name>
<protein>
    <submittedName>
        <fullName evidence="1">Uncharacterized protein</fullName>
    </submittedName>
</protein>
<keyword evidence="2" id="KW-1185">Reference proteome</keyword>
<organism evidence="1 2">
    <name type="scientific">Amphibiibacter pelophylacis</name>
    <dbReference type="NCBI Taxonomy" id="1799477"/>
    <lineage>
        <taxon>Bacteria</taxon>
        <taxon>Pseudomonadati</taxon>
        <taxon>Pseudomonadota</taxon>
        <taxon>Betaproteobacteria</taxon>
        <taxon>Burkholderiales</taxon>
        <taxon>Sphaerotilaceae</taxon>
        <taxon>Amphibiibacter</taxon>
    </lineage>
</organism>
<comment type="caution">
    <text evidence="1">The sequence shown here is derived from an EMBL/GenBank/DDBJ whole genome shotgun (WGS) entry which is preliminary data.</text>
</comment>
<evidence type="ECO:0000313" key="2">
    <source>
        <dbReference type="Proteomes" id="UP001364695"/>
    </source>
</evidence>
<sequence>MKRLGPAAPYAYPRFFLVMALVAPVQEWSVIGAWSLHPKRPLFPFALSVGMQRQRGPLELLILQADDSSDPRRHLAERLIMDTSIPMGVGSDRPAGSMDQACCPIFVDDIVRAHSAVDQLRRNFPDLHPPLSAVMRRMVNAIDLLPPALRRRPDMLHCHTLAPYLPHMALAGVAADGLFPDQAAMNAAWRTFRQPDSPQALRDELGQTVLDHLSHRIRILAAVANAQEGGIPEIEGDAE</sequence>